<gene>
    <name evidence="3" type="ORF">SAMN05216218_11322</name>
</gene>
<dbReference type="Proteomes" id="UP000199076">
    <property type="component" value="Unassembled WGS sequence"/>
</dbReference>
<reference evidence="4" key="1">
    <citation type="submission" date="2016-10" db="EMBL/GenBank/DDBJ databases">
        <authorList>
            <person name="Varghese N."/>
            <person name="Submissions S."/>
        </authorList>
    </citation>
    <scope>NUCLEOTIDE SEQUENCE [LARGE SCALE GENOMIC DNA]</scope>
    <source>
        <strain evidence="4">IBRC-M 10760</strain>
    </source>
</reference>
<protein>
    <submittedName>
        <fullName evidence="3">PAP2 superfamily protein</fullName>
    </submittedName>
</protein>
<feature type="transmembrane region" description="Helical" evidence="1">
    <location>
        <begin position="60"/>
        <end position="78"/>
    </location>
</feature>
<evidence type="ECO:0000256" key="1">
    <source>
        <dbReference type="SAM" id="Phobius"/>
    </source>
</evidence>
<name>A0A1G7QN14_9EURY</name>
<evidence type="ECO:0000259" key="2">
    <source>
        <dbReference type="SMART" id="SM00014"/>
    </source>
</evidence>
<dbReference type="InterPro" id="IPR000326">
    <property type="entry name" value="PAP2/HPO"/>
</dbReference>
<sequence length="301" mass="30494">MPIRDAGAVEALGALPDPLVAAFALVTLLGDVAAYFLVFSLVYWLGDRTPVLGDRIDRPLIVQVVAVGFGALALVALLKHAFALPRPPGAGQPVTVEGVPGILRSVVGDATVDDGYGFPSGHAFGSTAVYGGLGWLTAERGDRRPLYAGATLAVLVSLSRVVVGVHYLGDILAGMALGVLWLAVAVRFLPTPRRSFPAAGALAGTGLIVAGPTENLLFGLGASLGGSVVWWTLADRVPTPVDTGREALGTAVLGVLIVGGLMAVVAALDPPPLQSVLATAVVIGALVAIPVAGSRLDARLG</sequence>
<keyword evidence="1" id="KW-1133">Transmembrane helix</keyword>
<dbReference type="RefSeq" id="WP_092694006.1">
    <property type="nucleotide sequence ID" value="NZ_FNBK01000013.1"/>
</dbReference>
<dbReference type="EMBL" id="FNBK01000013">
    <property type="protein sequence ID" value="SDF99931.1"/>
    <property type="molecule type" value="Genomic_DNA"/>
</dbReference>
<feature type="transmembrane region" description="Helical" evidence="1">
    <location>
        <begin position="196"/>
        <end position="211"/>
    </location>
</feature>
<keyword evidence="4" id="KW-1185">Reference proteome</keyword>
<dbReference type="PANTHER" id="PTHR14969:SF13">
    <property type="entry name" value="AT30094P"/>
    <property type="match status" value="1"/>
</dbReference>
<dbReference type="InterPro" id="IPR036938">
    <property type="entry name" value="PAP2/HPO_sf"/>
</dbReference>
<accession>A0A1G7QN14</accession>
<evidence type="ECO:0000313" key="3">
    <source>
        <dbReference type="EMBL" id="SDF99931.1"/>
    </source>
</evidence>
<dbReference type="Gene3D" id="1.20.144.10">
    <property type="entry name" value="Phosphatidic acid phosphatase type 2/haloperoxidase"/>
    <property type="match status" value="1"/>
</dbReference>
<feature type="transmembrane region" description="Helical" evidence="1">
    <location>
        <begin position="20"/>
        <end position="45"/>
    </location>
</feature>
<dbReference type="Pfam" id="PF01569">
    <property type="entry name" value="PAP2"/>
    <property type="match status" value="1"/>
</dbReference>
<dbReference type="STRING" id="660518.SAMN05216218_11322"/>
<feature type="transmembrane region" description="Helical" evidence="1">
    <location>
        <begin position="246"/>
        <end position="268"/>
    </location>
</feature>
<organism evidence="3 4">
    <name type="scientific">Halorientalis regularis</name>
    <dbReference type="NCBI Taxonomy" id="660518"/>
    <lineage>
        <taxon>Archaea</taxon>
        <taxon>Methanobacteriati</taxon>
        <taxon>Methanobacteriota</taxon>
        <taxon>Stenosarchaea group</taxon>
        <taxon>Halobacteria</taxon>
        <taxon>Halobacteriales</taxon>
        <taxon>Haloarculaceae</taxon>
        <taxon>Halorientalis</taxon>
    </lineage>
</organism>
<feature type="domain" description="Phosphatidic acid phosphatase type 2/haloperoxidase" evidence="2">
    <location>
        <begin position="62"/>
        <end position="186"/>
    </location>
</feature>
<dbReference type="SUPFAM" id="SSF48317">
    <property type="entry name" value="Acid phosphatase/Vanadium-dependent haloperoxidase"/>
    <property type="match status" value="1"/>
</dbReference>
<dbReference type="PANTHER" id="PTHR14969">
    <property type="entry name" value="SPHINGOSINE-1-PHOSPHATE PHOSPHOHYDROLASE"/>
    <property type="match status" value="1"/>
</dbReference>
<keyword evidence="1" id="KW-0812">Transmembrane</keyword>
<keyword evidence="1" id="KW-0472">Membrane</keyword>
<dbReference type="SMART" id="SM00014">
    <property type="entry name" value="acidPPc"/>
    <property type="match status" value="1"/>
</dbReference>
<proteinExistence type="predicted"/>
<feature type="transmembrane region" description="Helical" evidence="1">
    <location>
        <begin position="146"/>
        <end position="165"/>
    </location>
</feature>
<feature type="transmembrane region" description="Helical" evidence="1">
    <location>
        <begin position="171"/>
        <end position="189"/>
    </location>
</feature>
<feature type="transmembrane region" description="Helical" evidence="1">
    <location>
        <begin position="274"/>
        <end position="293"/>
    </location>
</feature>
<dbReference type="OrthoDB" id="10182at2157"/>
<evidence type="ECO:0000313" key="4">
    <source>
        <dbReference type="Proteomes" id="UP000199076"/>
    </source>
</evidence>
<feature type="transmembrane region" description="Helical" evidence="1">
    <location>
        <begin position="217"/>
        <end position="234"/>
    </location>
</feature>
<dbReference type="AlphaFoldDB" id="A0A1G7QN14"/>